<name>A0A0S4M384_9BURK</name>
<protein>
    <submittedName>
        <fullName evidence="3">Putative membrane protein</fullName>
    </submittedName>
</protein>
<feature type="transmembrane region" description="Helical" evidence="2">
    <location>
        <begin position="88"/>
        <end position="110"/>
    </location>
</feature>
<keyword evidence="4" id="KW-1185">Reference proteome</keyword>
<keyword evidence="2" id="KW-0472">Membrane</keyword>
<evidence type="ECO:0000256" key="2">
    <source>
        <dbReference type="SAM" id="Phobius"/>
    </source>
</evidence>
<dbReference type="RefSeq" id="WP_092490514.1">
    <property type="nucleotide sequence ID" value="NZ_LN906597.1"/>
</dbReference>
<evidence type="ECO:0000313" key="3">
    <source>
        <dbReference type="EMBL" id="CUT17739.1"/>
    </source>
</evidence>
<keyword evidence="2" id="KW-1133">Transmembrane helix</keyword>
<keyword evidence="2" id="KW-0812">Transmembrane</keyword>
<reference evidence="4" key="1">
    <citation type="submission" date="2015-11" db="EMBL/GenBank/DDBJ databases">
        <authorList>
            <person name="Seth-Smith H.M.B."/>
        </authorList>
    </citation>
    <scope>NUCLEOTIDE SEQUENCE [LARGE SCALE GENOMIC DNA]</scope>
    <source>
        <strain evidence="4">2013Ark11</strain>
    </source>
</reference>
<dbReference type="EMBL" id="LN906597">
    <property type="protein sequence ID" value="CUT17739.1"/>
    <property type="molecule type" value="Genomic_DNA"/>
</dbReference>
<gene>
    <name evidence="3" type="ORF">Ark11_0918</name>
</gene>
<accession>A0A0S4M384</accession>
<evidence type="ECO:0000313" key="4">
    <source>
        <dbReference type="Proteomes" id="UP000198651"/>
    </source>
</evidence>
<feature type="transmembrane region" description="Helical" evidence="2">
    <location>
        <begin position="43"/>
        <end position="67"/>
    </location>
</feature>
<organism evidence="3 4">
    <name type="scientific">Candidatus Ichthyocystis hellenicum</name>
    <dbReference type="NCBI Taxonomy" id="1561003"/>
    <lineage>
        <taxon>Bacteria</taxon>
        <taxon>Pseudomonadati</taxon>
        <taxon>Pseudomonadota</taxon>
        <taxon>Betaproteobacteria</taxon>
        <taxon>Burkholderiales</taxon>
        <taxon>Candidatus Ichthyocystis</taxon>
    </lineage>
</organism>
<evidence type="ECO:0000256" key="1">
    <source>
        <dbReference type="SAM" id="MobiDB-lite"/>
    </source>
</evidence>
<sequence>MFPYNFSSVSQVVDDDQDSDSSDNQLLPDRGVPSETQASTTGVSSTTCLCSSVFFIFSAVFMFSLIGTVDASPVRSVNLSRRYLAPTMYNLLLSLVFLLMMFVIILRFFLLSLSPQVEVHGQQNAEEVRGGRVRPNVRRRQEIRGEQAQHQNVRRGREGHYAARNVVQGADFDSSLDGDHGGFTPSQRSDRVASFLNMSESELRNTIRLMADDVISIARDDGIVLDPDMSDDIFDAIVDDLAANVLHGRSINNRALLLRVVNSRRSEDYGRD</sequence>
<proteinExistence type="predicted"/>
<feature type="region of interest" description="Disordered" evidence="1">
    <location>
        <begin position="1"/>
        <end position="42"/>
    </location>
</feature>
<dbReference type="AlphaFoldDB" id="A0A0S4M384"/>
<dbReference type="Proteomes" id="UP000198651">
    <property type="component" value="Chromosome I"/>
</dbReference>